<reference evidence="2 3" key="1">
    <citation type="submission" date="2019-02" db="EMBL/GenBank/DDBJ databases">
        <title>Flavobacterium sp. RD-2-33 isolated from forest soil.</title>
        <authorList>
            <person name="Chaudhary D.K."/>
        </authorList>
    </citation>
    <scope>NUCLEOTIDE SEQUENCE [LARGE SCALE GENOMIC DNA]</scope>
    <source>
        <strain evidence="2 3">RD-2-33</strain>
    </source>
</reference>
<keyword evidence="1" id="KW-0732">Signal</keyword>
<evidence type="ECO:0000313" key="2">
    <source>
        <dbReference type="EMBL" id="TBX68792.1"/>
    </source>
</evidence>
<organism evidence="2 3">
    <name type="scientific">Flavobacterium silvisoli</name>
    <dbReference type="NCBI Taxonomy" id="2529433"/>
    <lineage>
        <taxon>Bacteria</taxon>
        <taxon>Pseudomonadati</taxon>
        <taxon>Bacteroidota</taxon>
        <taxon>Flavobacteriia</taxon>
        <taxon>Flavobacteriales</taxon>
        <taxon>Flavobacteriaceae</taxon>
        <taxon>Flavobacterium</taxon>
    </lineage>
</organism>
<dbReference type="AlphaFoldDB" id="A0A4Q9YY46"/>
<dbReference type="Proteomes" id="UP000293300">
    <property type="component" value="Unassembled WGS sequence"/>
</dbReference>
<dbReference type="EMBL" id="SJPE01000008">
    <property type="protein sequence ID" value="TBX68792.1"/>
    <property type="molecule type" value="Genomic_DNA"/>
</dbReference>
<gene>
    <name evidence="2" type="ORF">EZL74_08350</name>
</gene>
<accession>A0A4Q9YY46</accession>
<feature type="chain" id="PRO_5020981363" description="Outer membrane protein assembly factor" evidence="1">
    <location>
        <begin position="22"/>
        <end position="612"/>
    </location>
</feature>
<keyword evidence="3" id="KW-1185">Reference proteome</keyword>
<name>A0A4Q9YY46_9FLAO</name>
<protein>
    <recommendedName>
        <fullName evidence="4">Outer membrane protein assembly factor</fullName>
    </recommendedName>
</protein>
<evidence type="ECO:0000313" key="3">
    <source>
        <dbReference type="Proteomes" id="UP000293300"/>
    </source>
</evidence>
<proteinExistence type="predicted"/>
<sequence length="612" mass="70965">MINKTLFGVMLLFLASQPMQAQVKNSGNDSVKVYKKIENYSQKNKVNGFIYRLLFRSQRKTTPSANTTRKRYFIKKSFDRNEGKIIRNINIETLDPFGYSVDNYKDTPEKGFEKFGNDLHIKTKNWTIRNLLLFKKNEPLDSLLAKESERLIRKQRYVRSVIIKPVEIPKCKDSVDISIRVLDSWSLIPTGAISNSQGSFELTERNFFGLGHEFENDINRRFETGQNAYKAKYTISNIKNTFINSTFAYENSIDNYTTKSARVERQFFSPFTRLAGGVFLENRFYIDSLPDNTGAFAKQRFKLETQEYWAGHSFKIFGGKNEDYRTTTLVTTIGYKNITYLEQPTLTYDPEKFFSAEKLYLATIGLNTRKFAEDKYLFNFGIIEDVPYGQVYALTGGVQNKNNLNRSYFGGRFAYGNYFNFGYLGTNIEWGSFYNHGCTEETTFRVEANYFTNLLSVGDWKIRQFVKPTIVFGNHRAPIIKDRVTLSDQNIITGFNNPLINGNRKLTLAFQTQTYAPGNWHGFHFSPFYNMTFGLLGSEKDKVFNDRLYSKFSLGVLINNDYLVFNRFQISFSFYPSIPYEGTNVFKTNSFKNDDLTLPDFQIGQPIIVPYR</sequence>
<evidence type="ECO:0008006" key="4">
    <source>
        <dbReference type="Google" id="ProtNLM"/>
    </source>
</evidence>
<feature type="signal peptide" evidence="1">
    <location>
        <begin position="1"/>
        <end position="21"/>
    </location>
</feature>
<dbReference type="Gene3D" id="3.10.20.310">
    <property type="entry name" value="membrane protein fhac"/>
    <property type="match status" value="1"/>
</dbReference>
<evidence type="ECO:0000256" key="1">
    <source>
        <dbReference type="SAM" id="SignalP"/>
    </source>
</evidence>
<comment type="caution">
    <text evidence="2">The sequence shown here is derived from an EMBL/GenBank/DDBJ whole genome shotgun (WGS) entry which is preliminary data.</text>
</comment>